<evidence type="ECO:0000313" key="2">
    <source>
        <dbReference type="EMBL" id="EIT68949.1"/>
    </source>
</evidence>
<dbReference type="Pfam" id="PF00581">
    <property type="entry name" value="Rhodanese"/>
    <property type="match status" value="1"/>
</dbReference>
<dbReference type="SUPFAM" id="SSF52821">
    <property type="entry name" value="Rhodanese/Cell cycle control phosphatase"/>
    <property type="match status" value="1"/>
</dbReference>
<dbReference type="InterPro" id="IPR001763">
    <property type="entry name" value="Rhodanese-like_dom"/>
</dbReference>
<proteinExistence type="predicted"/>
<dbReference type="EMBL" id="AKGD01000002">
    <property type="protein sequence ID" value="EIT68949.1"/>
    <property type="molecule type" value="Genomic_DNA"/>
</dbReference>
<dbReference type="InterPro" id="IPR036873">
    <property type="entry name" value="Rhodanese-like_dom_sf"/>
</dbReference>
<dbReference type="InterPro" id="IPR050229">
    <property type="entry name" value="GlpE_sulfurtransferase"/>
</dbReference>
<dbReference type="Proteomes" id="UP000003704">
    <property type="component" value="Unassembled WGS sequence"/>
</dbReference>
<organism evidence="2 3">
    <name type="scientific">Hydrocarboniphaga effusa AP103</name>
    <dbReference type="NCBI Taxonomy" id="1172194"/>
    <lineage>
        <taxon>Bacteria</taxon>
        <taxon>Pseudomonadati</taxon>
        <taxon>Pseudomonadota</taxon>
        <taxon>Gammaproteobacteria</taxon>
        <taxon>Nevskiales</taxon>
        <taxon>Nevskiaceae</taxon>
        <taxon>Hydrocarboniphaga</taxon>
    </lineage>
</organism>
<dbReference type="Gene3D" id="3.40.250.10">
    <property type="entry name" value="Rhodanese-like domain"/>
    <property type="match status" value="1"/>
</dbReference>
<dbReference type="PANTHER" id="PTHR43031:SF17">
    <property type="entry name" value="SULFURTRANSFERASE YTWF-RELATED"/>
    <property type="match status" value="1"/>
</dbReference>
<evidence type="ECO:0000313" key="3">
    <source>
        <dbReference type="Proteomes" id="UP000003704"/>
    </source>
</evidence>
<dbReference type="AlphaFoldDB" id="I7ZAT9"/>
<name>I7ZAT9_9GAMM</name>
<reference evidence="2 3" key="1">
    <citation type="journal article" date="2012" name="J. Bacteriol.">
        <title>Genome Sequence of n-Alkane-Degrading Hydrocarboniphaga effusa Strain AP103T (ATCC BAA-332T).</title>
        <authorList>
            <person name="Chang H.K."/>
            <person name="Zylstra G.J."/>
            <person name="Chae J.C."/>
        </authorList>
    </citation>
    <scope>NUCLEOTIDE SEQUENCE [LARGE SCALE GENOMIC DNA]</scope>
    <source>
        <strain evidence="2 3">AP103</strain>
    </source>
</reference>
<feature type="domain" description="Rhodanese" evidence="1">
    <location>
        <begin position="15"/>
        <end position="103"/>
    </location>
</feature>
<dbReference type="PROSITE" id="PS50206">
    <property type="entry name" value="RHODANESE_3"/>
    <property type="match status" value="1"/>
</dbReference>
<keyword evidence="3" id="KW-1185">Reference proteome</keyword>
<dbReference type="RefSeq" id="WP_007185474.1">
    <property type="nucleotide sequence ID" value="NZ_AKGD01000002.1"/>
</dbReference>
<evidence type="ECO:0000259" key="1">
    <source>
        <dbReference type="PROSITE" id="PS50206"/>
    </source>
</evidence>
<gene>
    <name evidence="2" type="ORF">WQQ_25310</name>
</gene>
<protein>
    <submittedName>
        <fullName evidence="2">UBA/THIF-type NAD/FAD binding protein</fullName>
    </submittedName>
</protein>
<dbReference type="SMART" id="SM00450">
    <property type="entry name" value="RHOD"/>
    <property type="match status" value="1"/>
</dbReference>
<comment type="caution">
    <text evidence="2">The sequence shown here is derived from an EMBL/GenBank/DDBJ whole genome shotgun (WGS) entry which is preliminary data.</text>
</comment>
<dbReference type="PANTHER" id="PTHR43031">
    <property type="entry name" value="FAD-DEPENDENT OXIDOREDUCTASE"/>
    <property type="match status" value="1"/>
</dbReference>
<accession>I7ZAT9</accession>
<dbReference type="STRING" id="1172194.WQQ_25310"/>
<sequence length="105" mass="11426">MTMQTLSPSQFQALIASGATVLDVRMPEEVAIASLPGAVNIPLMDLPDRIGELNPQAPIAVLCHHGVRSEHASRFLEHNGFTQVSHLEGGIDAWSEQIDARVPRY</sequence>